<dbReference type="InterPro" id="IPR006638">
    <property type="entry name" value="Elp3/MiaA/NifB-like_rSAM"/>
</dbReference>
<accession>A0A6V6Y6I8</accession>
<evidence type="ECO:0000259" key="6">
    <source>
        <dbReference type="PROSITE" id="PS51918"/>
    </source>
</evidence>
<gene>
    <name evidence="7" type="ORF">PEPNEM18_01407</name>
</gene>
<comment type="cofactor">
    <cofactor evidence="1">
        <name>[4Fe-4S] cluster</name>
        <dbReference type="ChEBI" id="CHEBI:49883"/>
    </cofactor>
</comment>
<keyword evidence="5" id="KW-0411">Iron-sulfur</keyword>
<evidence type="ECO:0000313" key="8">
    <source>
        <dbReference type="Proteomes" id="UP000586454"/>
    </source>
</evidence>
<keyword evidence="3" id="KW-0479">Metal-binding</keyword>
<dbReference type="SFLD" id="SFLDG01095">
    <property type="entry name" value="Uncharacterised_Radical_SAM_Su"/>
    <property type="match status" value="1"/>
</dbReference>
<dbReference type="SUPFAM" id="SSF102114">
    <property type="entry name" value="Radical SAM enzymes"/>
    <property type="match status" value="1"/>
</dbReference>
<dbReference type="Gene3D" id="3.20.20.70">
    <property type="entry name" value="Aldolase class I"/>
    <property type="match status" value="1"/>
</dbReference>
<dbReference type="EMBL" id="CAIJCS010000022">
    <property type="protein sequence ID" value="CAC9934492.1"/>
    <property type="molecule type" value="Genomic_DNA"/>
</dbReference>
<dbReference type="InterPro" id="IPR051198">
    <property type="entry name" value="BchE-like"/>
</dbReference>
<feature type="domain" description="Radical SAM core" evidence="6">
    <location>
        <begin position="11"/>
        <end position="239"/>
    </location>
</feature>
<evidence type="ECO:0000256" key="3">
    <source>
        <dbReference type="ARBA" id="ARBA00022723"/>
    </source>
</evidence>
<dbReference type="SMART" id="SM00729">
    <property type="entry name" value="Elp3"/>
    <property type="match status" value="1"/>
</dbReference>
<dbReference type="PROSITE" id="PS51918">
    <property type="entry name" value="RADICAL_SAM"/>
    <property type="match status" value="1"/>
</dbReference>
<protein>
    <recommendedName>
        <fullName evidence="6">Radical SAM core domain-containing protein</fullName>
    </recommendedName>
</protein>
<dbReference type="SFLD" id="SFLDS00029">
    <property type="entry name" value="Radical_SAM"/>
    <property type="match status" value="1"/>
</dbReference>
<keyword evidence="2" id="KW-0949">S-adenosyl-L-methionine</keyword>
<evidence type="ECO:0000256" key="5">
    <source>
        <dbReference type="ARBA" id="ARBA00023014"/>
    </source>
</evidence>
<dbReference type="Pfam" id="PF04055">
    <property type="entry name" value="Radical_SAM"/>
    <property type="match status" value="1"/>
</dbReference>
<dbReference type="GO" id="GO:0046872">
    <property type="term" value="F:metal ion binding"/>
    <property type="evidence" value="ECO:0007669"/>
    <property type="project" value="UniProtKB-KW"/>
</dbReference>
<organism evidence="7 8">
    <name type="scientific">Aedoeadaptatus nemausensis</name>
    <dbReference type="NCBI Taxonomy" id="2582829"/>
    <lineage>
        <taxon>Bacteria</taxon>
        <taxon>Bacillati</taxon>
        <taxon>Bacillota</taxon>
        <taxon>Tissierellia</taxon>
        <taxon>Tissierellales</taxon>
        <taxon>Peptoniphilaceae</taxon>
        <taxon>Aedoeadaptatus</taxon>
    </lineage>
</organism>
<evidence type="ECO:0000256" key="1">
    <source>
        <dbReference type="ARBA" id="ARBA00001966"/>
    </source>
</evidence>
<dbReference type="RefSeq" id="WP_180500570.1">
    <property type="nucleotide sequence ID" value="NZ_CAIJCS010000022.1"/>
</dbReference>
<dbReference type="PANTHER" id="PTHR43409:SF4">
    <property type="entry name" value="RADICAL SAM SUPERFAMILY PROTEIN"/>
    <property type="match status" value="1"/>
</dbReference>
<dbReference type="GO" id="GO:0003824">
    <property type="term" value="F:catalytic activity"/>
    <property type="evidence" value="ECO:0007669"/>
    <property type="project" value="InterPro"/>
</dbReference>
<dbReference type="AlphaFoldDB" id="A0A6V6Y6I8"/>
<dbReference type="CDD" id="cd01335">
    <property type="entry name" value="Radical_SAM"/>
    <property type="match status" value="1"/>
</dbReference>
<dbReference type="PANTHER" id="PTHR43409">
    <property type="entry name" value="ANAEROBIC MAGNESIUM-PROTOPORPHYRIN IX MONOMETHYL ESTER CYCLASE-RELATED"/>
    <property type="match status" value="1"/>
</dbReference>
<dbReference type="GO" id="GO:0051536">
    <property type="term" value="F:iron-sulfur cluster binding"/>
    <property type="evidence" value="ECO:0007669"/>
    <property type="project" value="UniProtKB-KW"/>
</dbReference>
<dbReference type="InterPro" id="IPR007197">
    <property type="entry name" value="rSAM"/>
</dbReference>
<sequence length="292" mass="33638">MHYTGQTFRPPREAYSPLLEVTVGCSHNKCTYCSMYKDVSFRPAPKEQILADLQELSQFSDRIDRIFLLNGDPFILDTKYLLTLADWIHDYLPHVETITCYASIFDIKNKTVDDLKRLRKAGYDQLYIGIETAHDPTLKRIKKGCTQEDEYRELAKLEEANIDWICMVMTGIAGKEDSFIHAEETAALLNKHQPRSVAPLTTSVHPGTELELEMMRGEYIPLTEGDILLEEIHLLEHLELNDRALFFGGHAYNMAPIIGRFSEKEEMLEKLRATYDNMSEAQLNARLRRTGY</sequence>
<dbReference type="InterPro" id="IPR058240">
    <property type="entry name" value="rSAM_sf"/>
</dbReference>
<keyword evidence="8" id="KW-1185">Reference proteome</keyword>
<keyword evidence="4" id="KW-0408">Iron</keyword>
<dbReference type="SFLD" id="SFLDG01082">
    <property type="entry name" value="B12-binding_domain_containing"/>
    <property type="match status" value="1"/>
</dbReference>
<comment type="caution">
    <text evidence="7">The sequence shown here is derived from an EMBL/GenBank/DDBJ whole genome shotgun (WGS) entry which is preliminary data.</text>
</comment>
<dbReference type="Proteomes" id="UP000586454">
    <property type="component" value="Unassembled WGS sequence"/>
</dbReference>
<evidence type="ECO:0000256" key="4">
    <source>
        <dbReference type="ARBA" id="ARBA00023004"/>
    </source>
</evidence>
<evidence type="ECO:0000256" key="2">
    <source>
        <dbReference type="ARBA" id="ARBA00022691"/>
    </source>
</evidence>
<evidence type="ECO:0000313" key="7">
    <source>
        <dbReference type="EMBL" id="CAC9934492.1"/>
    </source>
</evidence>
<name>A0A6V6Y6I8_9FIRM</name>
<dbReference type="InterPro" id="IPR013785">
    <property type="entry name" value="Aldolase_TIM"/>
</dbReference>
<proteinExistence type="predicted"/>
<reference evidence="7 8" key="1">
    <citation type="submission" date="2020-06" db="EMBL/GenBank/DDBJ databases">
        <authorList>
            <person name="Criscuolo A."/>
        </authorList>
    </citation>
    <scope>NUCLEOTIDE SEQUENCE [LARGE SCALE GENOMIC DNA]</scope>
    <source>
        <strain evidence="7">1804121828</strain>
    </source>
</reference>